<evidence type="ECO:0000313" key="2">
    <source>
        <dbReference type="EMBL" id="OEO29959.1"/>
    </source>
</evidence>
<dbReference type="Pfam" id="PF13302">
    <property type="entry name" value="Acetyltransf_3"/>
    <property type="match status" value="1"/>
</dbReference>
<keyword evidence="3" id="KW-1185">Reference proteome</keyword>
<evidence type="ECO:0000313" key="3">
    <source>
        <dbReference type="Proteomes" id="UP000095463"/>
    </source>
</evidence>
<dbReference type="AlphaFoldDB" id="A0A1E5XN05"/>
<proteinExistence type="predicted"/>
<sequence length="141" mass="15500">MLSMASYPPDLQVLGVWFADHPRQWEAGEAYRFAVEHEAQFIGLVDIDGISEGQGKLGYWFDRGVWGRGFASEAAAAVVRFAFAEAGLKQLQAGHAADNAASAKVLLKLGFEPLETVELLSHSRAELIQQRRYLLNRPVAG</sequence>
<dbReference type="PROSITE" id="PS51186">
    <property type="entry name" value="GNAT"/>
    <property type="match status" value="1"/>
</dbReference>
<dbReference type="PANTHER" id="PTHR43792:SF1">
    <property type="entry name" value="N-ACETYLTRANSFERASE DOMAIN-CONTAINING PROTEIN"/>
    <property type="match status" value="1"/>
</dbReference>
<dbReference type="EMBL" id="LAJE02000244">
    <property type="protein sequence ID" value="OEO29959.1"/>
    <property type="molecule type" value="Genomic_DNA"/>
</dbReference>
<evidence type="ECO:0000259" key="1">
    <source>
        <dbReference type="PROSITE" id="PS51186"/>
    </source>
</evidence>
<protein>
    <submittedName>
        <fullName evidence="2">GNAT family N-acetyltransferase</fullName>
    </submittedName>
</protein>
<gene>
    <name evidence="2" type="ORF">VW23_023705</name>
</gene>
<dbReference type="Proteomes" id="UP000095463">
    <property type="component" value="Unassembled WGS sequence"/>
</dbReference>
<comment type="caution">
    <text evidence="2">The sequence shown here is derived from an EMBL/GenBank/DDBJ whole genome shotgun (WGS) entry which is preliminary data.</text>
</comment>
<dbReference type="Gene3D" id="3.40.630.30">
    <property type="match status" value="1"/>
</dbReference>
<name>A0A1E5XN05_9HYPH</name>
<feature type="domain" description="N-acetyltransferase" evidence="1">
    <location>
        <begin position="1"/>
        <end position="140"/>
    </location>
</feature>
<accession>A0A1E5XN05</accession>
<dbReference type="InterPro" id="IPR016181">
    <property type="entry name" value="Acyl_CoA_acyltransferase"/>
</dbReference>
<dbReference type="InterPro" id="IPR000182">
    <property type="entry name" value="GNAT_dom"/>
</dbReference>
<reference evidence="2 3" key="1">
    <citation type="journal article" date="2015" name="Genome Announc.">
        <title>Genome Assemblies of Three Soil-Associated Devosia species: D. insulae, D. limi, and D. soli.</title>
        <authorList>
            <person name="Hassan Y.I."/>
            <person name="Lepp D."/>
            <person name="Zhou T."/>
        </authorList>
    </citation>
    <scope>NUCLEOTIDE SEQUENCE [LARGE SCALE GENOMIC DNA]</scope>
    <source>
        <strain evidence="2 3">DS-56</strain>
    </source>
</reference>
<dbReference type="PANTHER" id="PTHR43792">
    <property type="entry name" value="GNAT FAMILY, PUTATIVE (AFU_ORTHOLOGUE AFUA_3G00765)-RELATED-RELATED"/>
    <property type="match status" value="1"/>
</dbReference>
<dbReference type="SUPFAM" id="SSF55729">
    <property type="entry name" value="Acyl-CoA N-acyltransferases (Nat)"/>
    <property type="match status" value="1"/>
</dbReference>
<dbReference type="InterPro" id="IPR051531">
    <property type="entry name" value="N-acetyltransferase"/>
</dbReference>
<dbReference type="GO" id="GO:0016747">
    <property type="term" value="F:acyltransferase activity, transferring groups other than amino-acyl groups"/>
    <property type="evidence" value="ECO:0007669"/>
    <property type="project" value="InterPro"/>
</dbReference>
<organism evidence="2 3">
    <name type="scientific">Devosia insulae DS-56</name>
    <dbReference type="NCBI Taxonomy" id="1116389"/>
    <lineage>
        <taxon>Bacteria</taxon>
        <taxon>Pseudomonadati</taxon>
        <taxon>Pseudomonadota</taxon>
        <taxon>Alphaproteobacteria</taxon>
        <taxon>Hyphomicrobiales</taxon>
        <taxon>Devosiaceae</taxon>
        <taxon>Devosia</taxon>
    </lineage>
</organism>